<dbReference type="Proteomes" id="UP000593892">
    <property type="component" value="Chromosome"/>
</dbReference>
<sequence length="109" mass="12395">MSKPTDLVQGTLNLLILKTLTLGPQHGWSIAQLIKERSEEVLLVQQGSLYPALHKLETLGFIESEWGGSENNRRAKFYSLTRKGKQYLKEEEANWERLSRAIGLIVKMA</sequence>
<accession>A0A7S7NUW1</accession>
<dbReference type="EMBL" id="CP063849">
    <property type="protein sequence ID" value="QOY89639.1"/>
    <property type="molecule type" value="Genomic_DNA"/>
</dbReference>
<dbReference type="NCBIfam" id="TIGR03433">
    <property type="entry name" value="padR_acidobact"/>
    <property type="match status" value="1"/>
</dbReference>
<keyword evidence="3" id="KW-1185">Reference proteome</keyword>
<protein>
    <submittedName>
        <fullName evidence="2">PadR family transcriptional regulator</fullName>
    </submittedName>
</protein>
<feature type="domain" description="Transcription regulator PadR N-terminal" evidence="1">
    <location>
        <begin position="16"/>
        <end position="90"/>
    </location>
</feature>
<dbReference type="RefSeq" id="WP_194451301.1">
    <property type="nucleotide sequence ID" value="NZ_CP063849.1"/>
</dbReference>
<dbReference type="KEGG" id="pfer:IRI77_06715"/>
<dbReference type="AlphaFoldDB" id="A0A7S7NUW1"/>
<dbReference type="InterPro" id="IPR017799">
    <property type="entry name" value="Tscrpt_reg_PadR_acidobac-type"/>
</dbReference>
<name>A0A7S7NUW1_PALFE</name>
<evidence type="ECO:0000259" key="1">
    <source>
        <dbReference type="Pfam" id="PF03551"/>
    </source>
</evidence>
<dbReference type="Gene3D" id="1.10.10.10">
    <property type="entry name" value="Winged helix-like DNA-binding domain superfamily/Winged helix DNA-binding domain"/>
    <property type="match status" value="1"/>
</dbReference>
<gene>
    <name evidence="2" type="ORF">IRI77_06715</name>
</gene>
<proteinExistence type="predicted"/>
<evidence type="ECO:0000313" key="3">
    <source>
        <dbReference type="Proteomes" id="UP000593892"/>
    </source>
</evidence>
<dbReference type="SUPFAM" id="SSF46785">
    <property type="entry name" value="Winged helix' DNA-binding domain"/>
    <property type="match status" value="1"/>
</dbReference>
<dbReference type="PANTHER" id="PTHR33169:SF14">
    <property type="entry name" value="TRANSCRIPTIONAL REGULATOR RV3488"/>
    <property type="match status" value="1"/>
</dbReference>
<dbReference type="PANTHER" id="PTHR33169">
    <property type="entry name" value="PADR-FAMILY TRANSCRIPTIONAL REGULATOR"/>
    <property type="match status" value="1"/>
</dbReference>
<reference evidence="2 3" key="1">
    <citation type="submission" date="2020-10" db="EMBL/GenBank/DDBJ databases">
        <title>Complete genome sequence of Paludibaculum fermentans P105T, a facultatively anaerobic acidobacterium capable of dissimilatory Fe(III) reduction.</title>
        <authorList>
            <person name="Dedysh S.N."/>
            <person name="Beletsky A.V."/>
            <person name="Kulichevskaya I.S."/>
            <person name="Mardanov A.V."/>
            <person name="Ravin N.V."/>
        </authorList>
    </citation>
    <scope>NUCLEOTIDE SEQUENCE [LARGE SCALE GENOMIC DNA]</scope>
    <source>
        <strain evidence="2 3">P105</strain>
    </source>
</reference>
<dbReference type="InterPro" id="IPR005149">
    <property type="entry name" value="Tscrpt_reg_PadR_N"/>
</dbReference>
<organism evidence="2 3">
    <name type="scientific">Paludibaculum fermentans</name>
    <dbReference type="NCBI Taxonomy" id="1473598"/>
    <lineage>
        <taxon>Bacteria</taxon>
        <taxon>Pseudomonadati</taxon>
        <taxon>Acidobacteriota</taxon>
        <taxon>Terriglobia</taxon>
        <taxon>Bryobacterales</taxon>
        <taxon>Bryobacteraceae</taxon>
        <taxon>Paludibaculum</taxon>
    </lineage>
</organism>
<evidence type="ECO:0000313" key="2">
    <source>
        <dbReference type="EMBL" id="QOY89639.1"/>
    </source>
</evidence>
<dbReference type="InterPro" id="IPR052509">
    <property type="entry name" value="Metal_resp_DNA-bind_regulator"/>
</dbReference>
<dbReference type="Pfam" id="PF03551">
    <property type="entry name" value="PadR"/>
    <property type="match status" value="1"/>
</dbReference>
<dbReference type="InterPro" id="IPR036390">
    <property type="entry name" value="WH_DNA-bd_sf"/>
</dbReference>
<dbReference type="InterPro" id="IPR036388">
    <property type="entry name" value="WH-like_DNA-bd_sf"/>
</dbReference>